<geneLocation type="mitochondrion" evidence="11"/>
<evidence type="ECO:0000256" key="6">
    <source>
        <dbReference type="ARBA" id="ARBA00022989"/>
    </source>
</evidence>
<feature type="transmembrane region" description="Helical" evidence="9">
    <location>
        <begin position="124"/>
        <end position="145"/>
    </location>
</feature>
<dbReference type="PANTHER" id="PTHR11403:SF7">
    <property type="entry name" value="CYTOCHROME C OXIDASE SUBUNIT 3"/>
    <property type="match status" value="1"/>
</dbReference>
<dbReference type="PROSITE" id="PS50253">
    <property type="entry name" value="COX3"/>
    <property type="match status" value="1"/>
</dbReference>
<dbReference type="SUPFAM" id="SSF81452">
    <property type="entry name" value="Cytochrome c oxidase subunit III-like"/>
    <property type="match status" value="1"/>
</dbReference>
<evidence type="ECO:0000259" key="10">
    <source>
        <dbReference type="PROSITE" id="PS50253"/>
    </source>
</evidence>
<evidence type="ECO:0000256" key="4">
    <source>
        <dbReference type="ARBA" id="ARBA00022692"/>
    </source>
</evidence>
<dbReference type="GO" id="GO:0004129">
    <property type="term" value="F:cytochrome-c oxidase activity"/>
    <property type="evidence" value="ECO:0007669"/>
    <property type="project" value="InterPro"/>
</dbReference>
<evidence type="ECO:0000256" key="1">
    <source>
        <dbReference type="ARBA" id="ARBA00004141"/>
    </source>
</evidence>
<keyword evidence="7 9" id="KW-0472">Membrane</keyword>
<dbReference type="AlphaFoldDB" id="A0A1S5XVR7"/>
<feature type="transmembrane region" description="Helical" evidence="9">
    <location>
        <begin position="39"/>
        <end position="60"/>
    </location>
</feature>
<name>A0A1S5XVR7_9NEOP</name>
<gene>
    <name evidence="11" type="primary">cox3</name>
</gene>
<dbReference type="GO" id="GO:0005739">
    <property type="term" value="C:mitochondrion"/>
    <property type="evidence" value="ECO:0007669"/>
    <property type="project" value="TreeGrafter"/>
</dbReference>
<feature type="transmembrane region" description="Helical" evidence="9">
    <location>
        <begin position="157"/>
        <end position="180"/>
    </location>
</feature>
<evidence type="ECO:0000256" key="5">
    <source>
        <dbReference type="ARBA" id="ARBA00022967"/>
    </source>
</evidence>
<protein>
    <recommendedName>
        <fullName evidence="3 8">Cytochrome c oxidase subunit 3</fullName>
    </recommendedName>
</protein>
<dbReference type="GO" id="GO:0016020">
    <property type="term" value="C:membrane"/>
    <property type="evidence" value="ECO:0007669"/>
    <property type="project" value="UniProtKB-SubCell"/>
</dbReference>
<evidence type="ECO:0000256" key="3">
    <source>
        <dbReference type="ARBA" id="ARBA00015944"/>
    </source>
</evidence>
<reference evidence="11" key="1">
    <citation type="journal article" date="2017" name="Genome Biol. Evol.">
        <title>The mitochondrial genome of the guanaco louse, Microthoracius praelongiceps: insights into the ancestral mitochondrial karyotype of sucking lice (Anoplura, Insecta).</title>
        <authorList>
            <person name="Shao R."/>
            <person name="Li H."/>
            <person name="Barker S.C."/>
            <person name="Song S."/>
        </authorList>
    </citation>
    <scope>NUCLEOTIDE SEQUENCE</scope>
</reference>
<accession>A0A1S5XVR7</accession>
<evidence type="ECO:0000256" key="7">
    <source>
        <dbReference type="ARBA" id="ARBA00023136"/>
    </source>
</evidence>
<feature type="transmembrane region" description="Helical" evidence="9">
    <location>
        <begin position="81"/>
        <end position="104"/>
    </location>
</feature>
<evidence type="ECO:0000256" key="8">
    <source>
        <dbReference type="RuleBase" id="RU003375"/>
    </source>
</evidence>
<comment type="similarity">
    <text evidence="2 8">Belongs to the cytochrome c oxidase subunit 3 family.</text>
</comment>
<keyword evidence="6 9" id="KW-1133">Transmembrane helix</keyword>
<dbReference type="CDD" id="cd01665">
    <property type="entry name" value="Cyt_c_Oxidase_III"/>
    <property type="match status" value="1"/>
</dbReference>
<evidence type="ECO:0000256" key="9">
    <source>
        <dbReference type="SAM" id="Phobius"/>
    </source>
</evidence>
<feature type="transmembrane region" description="Helical" evidence="9">
    <location>
        <begin position="237"/>
        <end position="257"/>
    </location>
</feature>
<dbReference type="Gene3D" id="1.20.120.80">
    <property type="entry name" value="Cytochrome c oxidase, subunit III, four-helix bundle"/>
    <property type="match status" value="1"/>
</dbReference>
<feature type="transmembrane region" description="Helical" evidence="9">
    <location>
        <begin position="12"/>
        <end position="33"/>
    </location>
</feature>
<keyword evidence="8 11" id="KW-0496">Mitochondrion</keyword>
<dbReference type="Gene3D" id="1.10.287.70">
    <property type="match status" value="1"/>
</dbReference>
<dbReference type="PANTHER" id="PTHR11403">
    <property type="entry name" value="CYTOCHROME C OXIDASE SUBUNIT III"/>
    <property type="match status" value="1"/>
</dbReference>
<sequence length="259" mass="29624">MKFHPFHIVSPSPWPFMLSVNLTVTIVSVFFMFNGMKSFILQTSILSTLIVFMFWMIDIARESGEMGDHTKEVQKGLKFGFTLFIVSEVMFFASFFSAMFYLSLSPDISVGGMYPPMGISSLDYSLIPLLNSIILLSSGISITWSHHSLMENNKPQTILGLFITMILGAMFLTIQIVEYYNSSFSISDSVFGSVFFVSTGFHGIHVMVGLIFISTSIYLIYKNKMTSVNHQLFEMSAWYWHFVDVVWMFLFIILYWWGG</sequence>
<keyword evidence="5" id="KW-1278">Translocase</keyword>
<dbReference type="InterPro" id="IPR013833">
    <property type="entry name" value="Cyt_c_oxidase_su3_a-hlx"/>
</dbReference>
<comment type="function">
    <text evidence="8">Component of the cytochrome c oxidase, the last enzyme in the mitochondrial electron transport chain which drives oxidative phosphorylation. The respiratory chain contains 3 multisubunit complexes succinate dehydrogenase (complex II, CII), ubiquinol-cytochrome c oxidoreductase (cytochrome b-c1 complex, complex III, CIII) and cytochrome c oxidase (complex IV, CIV), that cooperate to transfer electrons derived from NADH and succinate to molecular oxygen, creating an electrochemical gradient over the inner membrane that drives transmembrane transport and the ATP synthase. Cytochrome c oxidase is the component of the respiratory chain that catalyzes the reduction of oxygen to water. Electrons originating from reduced cytochrome c in the intermembrane space (IMS) are transferred via the dinuclear copper A center (CU(A)) of subunit 2 and heme A of subunit 1 to the active site in subunit 1, a binuclear center (BNC) formed by heme A3 and copper B (CU(B)). The BNC reduces molecular oxygen to 2 water molecules using 4 electrons from cytochrome c in the IMS and 4 protons from the mitochondrial matrix.</text>
</comment>
<dbReference type="GO" id="GO:0006123">
    <property type="term" value="P:mitochondrial electron transport, cytochrome c to oxygen"/>
    <property type="evidence" value="ECO:0007669"/>
    <property type="project" value="TreeGrafter"/>
</dbReference>
<feature type="transmembrane region" description="Helical" evidence="9">
    <location>
        <begin position="200"/>
        <end position="221"/>
    </location>
</feature>
<proteinExistence type="inferred from homology"/>
<organism evidence="11">
    <name type="scientific">Microthoracius praelongiceps</name>
    <dbReference type="NCBI Taxonomy" id="1958934"/>
    <lineage>
        <taxon>Eukaryota</taxon>
        <taxon>Metazoa</taxon>
        <taxon>Ecdysozoa</taxon>
        <taxon>Arthropoda</taxon>
        <taxon>Hexapoda</taxon>
        <taxon>Insecta</taxon>
        <taxon>Pterygota</taxon>
        <taxon>Neoptera</taxon>
        <taxon>Paraneoptera</taxon>
        <taxon>Psocodea</taxon>
        <taxon>Troctomorpha</taxon>
        <taxon>Phthiraptera</taxon>
        <taxon>Anoplura</taxon>
        <taxon>Microthoraciidae</taxon>
        <taxon>Microthoracius</taxon>
    </lineage>
</organism>
<evidence type="ECO:0000313" key="11">
    <source>
        <dbReference type="EMBL" id="AQQ72795.1"/>
    </source>
</evidence>
<dbReference type="Pfam" id="PF00510">
    <property type="entry name" value="COX3"/>
    <property type="match status" value="1"/>
</dbReference>
<feature type="domain" description="Heme-copper oxidase subunit III family profile" evidence="10">
    <location>
        <begin position="2"/>
        <end position="259"/>
    </location>
</feature>
<dbReference type="InterPro" id="IPR000298">
    <property type="entry name" value="Cyt_c_oxidase-like_su3"/>
</dbReference>
<dbReference type="InterPro" id="IPR024791">
    <property type="entry name" value="Cyt_c/ubiquinol_Oxase_su3"/>
</dbReference>
<comment type="subcellular location">
    <subcellularLocation>
        <location evidence="1">Membrane</location>
        <topology evidence="1">Multi-pass membrane protein</topology>
    </subcellularLocation>
</comment>
<keyword evidence="4 8" id="KW-0812">Transmembrane</keyword>
<dbReference type="InterPro" id="IPR035973">
    <property type="entry name" value="Cyt_c_oxidase_su3-like_sf"/>
</dbReference>
<dbReference type="EMBL" id="KX090382">
    <property type="protein sequence ID" value="AQQ72795.1"/>
    <property type="molecule type" value="Genomic_DNA"/>
</dbReference>
<evidence type="ECO:0000256" key="2">
    <source>
        <dbReference type="ARBA" id="ARBA00010581"/>
    </source>
</evidence>
<dbReference type="InterPro" id="IPR033945">
    <property type="entry name" value="Cyt_c_oxase_su3_dom"/>
</dbReference>